<dbReference type="PANTHER" id="PTHR14389">
    <property type="entry name" value="SI:CH1073-475A24.1"/>
    <property type="match status" value="1"/>
</dbReference>
<dbReference type="SUPFAM" id="SSF50494">
    <property type="entry name" value="Trypsin-like serine proteases"/>
    <property type="match status" value="1"/>
</dbReference>
<dbReference type="Pfam" id="PF13855">
    <property type="entry name" value="LRR_8"/>
    <property type="match status" value="1"/>
</dbReference>
<feature type="domain" description="Death" evidence="5">
    <location>
        <begin position="1374"/>
        <end position="1457"/>
    </location>
</feature>
<sequence length="1762" mass="198052">MSDSVPQELRYAAERGDEVRVQQLLAEGVNVNADDGNNTSKCTALHNASSNGHTGIVQALLTAGARVDPRAYMRYTPLRNAASNGQTRTVQALLTAGADINARDHRNRTPLHKAAENGHPECVRALLKAGANTVSRDEDKKTAEELAVQEDVLQVLQYFKDLHPKVVNGGLTIDLSSKGLTSVPAEVFDFTDIERLVLTNNKLNSIPEEIGQLQKLRTLKLDNNLLTQLAQAITTLPKLLYIDVSHNRLETLPEGISRLQLHELHINNNEFKEIPEEVCSLRQLNTFSVGVNPLKCLPDKISQLTGLRKMSMNSCQFDEFPRQVLQLEGLEELYMGNWAGEGKPLPVPEDIGRLKNLRVLDLQYSGLESIPDGVGELVQLRFLNIKGNMFTSVPEQIMNLSNIGKLDLSDNRISRLPLTLSRLATLKDMNITENPLTYPSADVCEKGTAAIMDFLRRDLKDKEERELRKLFHRFSQSVTEPSEVEDLGGALGLTADEIINIQAARNTKPSSQAYKVLSKWMETDKDASMDKLQQELSESGMSQLSEKLSRIQSQPAKRSAPNTADGPPVKLSAVAGPSRESHLEEKQPKEKLRQAEHKLVQMQHHRETQEAMSTRVAEQNLSGQVGFPRASVPTEVEMGGPEMLVLYEQACKDGTTEVFFIRLILVGQHGNGKSSLKNSLLQLEFNRDEESTDGIVITPCLMTGREQWKITEATKNHQFAHAVGMEMKKIKEKESSVPKKTEVEKMPKEVHEAKPARASYRDTDRDRTDPPMVAKSSGEDSARKRETTREKTVSPSKGYALATRFVLGKDDLSNLVGSKEHPAMSIWDFAGHDVYYSSHHVFYSHYAIFILTMNLTKPLSEPLEPWAGSCAEALQLETEADIADYHVEAIRAHTRPNKSAGDLEVNQDHIPPEEEINDFFNKLRDHFTGKAIGKHVYDRYFAIDNTKRDPEDPVLSDLRDDILKIAQQQNHMGRRIPISWLELKSKLMEMEKQGKKYCSLQDVMDATDSSRVPEGFTPEENAVIILRFFHLCGDILFFDTPALRNFVILDLQWFVDIQKTIITIPQFRDREVKGKWEQLEATGVLEDSLIEHVWSSRKRQEELRCDLIAHKDELLKMMEQFDVVLKCSTEGEAKAGEGTTNSETNTFFVPSLLTTVKDKGRLCPAGTKCSKPIFVVFDEKFFPVGVYHRLVIASTRRYNKRKPLAYARCARFITSNPRQTFVITKESHYLKVELLSSEKEESACFSHGPSVRKGLDEDLRDIITKWIPGIRYKWCLQCCCANHRERQLDVSSFIPITSVTEWFMDEEVVCETFAPATTTIQDMGLAEWFPSLHAGQSSGATQQEMSTASAATDGYDVLSVAEFFPTVVEMEPPWEDLGRNLGLSDANLVRIRQEHKDDTAAASSPHDDTERSCPRCCLAVLQEWLHLSGTRASVGGLKSALETAGLDATAEKLNTKERLMSRKLQELQSQVTSIVRAALPNLDFVQAVSKKADKEREQLNRTTLREELFNGSFNYSLDSAVYDVIQNWKRSVCRINWLGGSGTGFLLSKRKILTCYHVYTGMNAAWQRFTDLSLLTATFFVSPTEEYKVSFPATTLKCHSQEFDLDYAILQLSVDDEAASVIDSLPSLGRYVSESEDHRNMVVVVGHPHGGSKMVDFCPIVGMDQRYIIHARFGNPEFPHEDPRKPMYHTGAMFHGSSGSPGFDTHGNVALMHTRGFFPDRSRQSLVERGVRLSAIREHARQNLAPDIFNEIFPDSPMEVTD</sequence>
<dbReference type="PROSITE" id="PS50297">
    <property type="entry name" value="ANK_REP_REGION"/>
    <property type="match status" value="3"/>
</dbReference>
<feature type="compositionally biased region" description="Basic and acidic residues" evidence="4">
    <location>
        <begin position="730"/>
        <end position="769"/>
    </location>
</feature>
<dbReference type="OrthoDB" id="10050081at2759"/>
<dbReference type="InterPro" id="IPR001611">
    <property type="entry name" value="Leu-rich_rpt"/>
</dbReference>
<feature type="region of interest" description="Disordered" evidence="4">
    <location>
        <begin position="730"/>
        <end position="794"/>
    </location>
</feature>
<keyword evidence="1" id="KW-0433">Leucine-rich repeat</keyword>
<dbReference type="Gene3D" id="1.25.40.20">
    <property type="entry name" value="Ankyrin repeat-containing domain"/>
    <property type="match status" value="1"/>
</dbReference>
<dbReference type="GO" id="GO:0007165">
    <property type="term" value="P:signal transduction"/>
    <property type="evidence" value="ECO:0007669"/>
    <property type="project" value="InterPro"/>
</dbReference>
<evidence type="ECO:0000259" key="5">
    <source>
        <dbReference type="PROSITE" id="PS50017"/>
    </source>
</evidence>
<dbReference type="InterPro" id="IPR032675">
    <property type="entry name" value="LRR_dom_sf"/>
</dbReference>
<proteinExistence type="predicted"/>
<dbReference type="Pfam" id="PF16095">
    <property type="entry name" value="COR-A"/>
    <property type="match status" value="1"/>
</dbReference>
<feature type="compositionally biased region" description="Basic and acidic residues" evidence="4">
    <location>
        <begin position="579"/>
        <end position="592"/>
    </location>
</feature>
<dbReference type="Gene3D" id="1.10.10.10">
    <property type="entry name" value="Winged helix-like DNA-binding domain superfamily/Winged helix DNA-binding domain"/>
    <property type="match status" value="1"/>
</dbReference>
<feature type="region of interest" description="Disordered" evidence="4">
    <location>
        <begin position="528"/>
        <end position="592"/>
    </location>
</feature>
<evidence type="ECO:0000313" key="7">
    <source>
        <dbReference type="RefSeq" id="XP_035660894.1"/>
    </source>
</evidence>
<dbReference type="GO" id="GO:0009966">
    <property type="term" value="P:regulation of signal transduction"/>
    <property type="evidence" value="ECO:0007669"/>
    <property type="project" value="UniProtKB-ARBA"/>
</dbReference>
<dbReference type="InterPro" id="IPR027417">
    <property type="entry name" value="P-loop_NTPase"/>
</dbReference>
<dbReference type="SUPFAM" id="SSF48403">
    <property type="entry name" value="Ankyrin repeat"/>
    <property type="match status" value="1"/>
</dbReference>
<dbReference type="SMART" id="SM00248">
    <property type="entry name" value="ANK"/>
    <property type="match status" value="5"/>
</dbReference>
<dbReference type="InterPro" id="IPR009003">
    <property type="entry name" value="Peptidase_S1_PA"/>
</dbReference>
<dbReference type="KEGG" id="bfo:118405498"/>
<organism evidence="6 7">
    <name type="scientific">Branchiostoma floridae</name>
    <name type="common">Florida lancelet</name>
    <name type="synonym">Amphioxus</name>
    <dbReference type="NCBI Taxonomy" id="7739"/>
    <lineage>
        <taxon>Eukaryota</taxon>
        <taxon>Metazoa</taxon>
        <taxon>Chordata</taxon>
        <taxon>Cephalochordata</taxon>
        <taxon>Leptocardii</taxon>
        <taxon>Amphioxiformes</taxon>
        <taxon>Branchiostomatidae</taxon>
        <taxon>Branchiostoma</taxon>
    </lineage>
</organism>
<dbReference type="InterPro" id="IPR002110">
    <property type="entry name" value="Ankyrin_rpt"/>
</dbReference>
<dbReference type="Gene3D" id="2.40.10.120">
    <property type="match status" value="1"/>
</dbReference>
<dbReference type="PANTHER" id="PTHR14389:SF3">
    <property type="entry name" value="PROTEIN FAM111A-LIKE"/>
    <property type="match status" value="1"/>
</dbReference>
<dbReference type="Pfam" id="PF00531">
    <property type="entry name" value="Death"/>
    <property type="match status" value="1"/>
</dbReference>
<dbReference type="InterPro" id="IPR000488">
    <property type="entry name" value="Death_dom"/>
</dbReference>
<dbReference type="SMART" id="SM00369">
    <property type="entry name" value="LRR_TYP"/>
    <property type="match status" value="7"/>
</dbReference>
<dbReference type="Gene3D" id="3.40.50.300">
    <property type="entry name" value="P-loop containing nucleotide triphosphate hydrolases"/>
    <property type="match status" value="1"/>
</dbReference>
<dbReference type="PROSITE" id="PS50088">
    <property type="entry name" value="ANK_REPEAT"/>
    <property type="match status" value="3"/>
</dbReference>
<dbReference type="RefSeq" id="XP_035660894.1">
    <property type="nucleotide sequence ID" value="XM_035805001.1"/>
</dbReference>
<dbReference type="Pfam" id="PF00023">
    <property type="entry name" value="Ank"/>
    <property type="match status" value="1"/>
</dbReference>
<feature type="repeat" description="ANK" evidence="3">
    <location>
        <begin position="73"/>
        <end position="105"/>
    </location>
</feature>
<feature type="repeat" description="ANK" evidence="3">
    <location>
        <begin position="106"/>
        <end position="138"/>
    </location>
</feature>
<dbReference type="InterPro" id="IPR032171">
    <property type="entry name" value="COR-A"/>
</dbReference>
<dbReference type="SUPFAM" id="SSF52058">
    <property type="entry name" value="L domain-like"/>
    <property type="match status" value="1"/>
</dbReference>
<evidence type="ECO:0000256" key="1">
    <source>
        <dbReference type="ARBA" id="ARBA00022614"/>
    </source>
</evidence>
<evidence type="ECO:0000256" key="3">
    <source>
        <dbReference type="PROSITE-ProRule" id="PRU00023"/>
    </source>
</evidence>
<dbReference type="SUPFAM" id="SSF52540">
    <property type="entry name" value="P-loop containing nucleoside triphosphate hydrolases"/>
    <property type="match status" value="1"/>
</dbReference>
<dbReference type="SUPFAM" id="SSF47986">
    <property type="entry name" value="DEATH domain"/>
    <property type="match status" value="2"/>
</dbReference>
<dbReference type="Gene3D" id="1.10.533.10">
    <property type="entry name" value="Death Domain, Fas"/>
    <property type="match status" value="2"/>
</dbReference>
<dbReference type="PROSITE" id="PS51450">
    <property type="entry name" value="LRR"/>
    <property type="match status" value="1"/>
</dbReference>
<evidence type="ECO:0000256" key="2">
    <source>
        <dbReference type="ARBA" id="ARBA00022737"/>
    </source>
</evidence>
<dbReference type="InterPro" id="IPR055414">
    <property type="entry name" value="LRR_R13L4/SHOC2-like"/>
</dbReference>
<dbReference type="InterPro" id="IPR003591">
    <property type="entry name" value="Leu-rich_rpt_typical-subtyp"/>
</dbReference>
<feature type="compositionally biased region" description="Basic and acidic residues" evidence="4">
    <location>
        <begin position="777"/>
        <end position="792"/>
    </location>
</feature>
<evidence type="ECO:0000256" key="4">
    <source>
        <dbReference type="SAM" id="MobiDB-lite"/>
    </source>
</evidence>
<feature type="repeat" description="ANK" evidence="3">
    <location>
        <begin position="40"/>
        <end position="72"/>
    </location>
</feature>
<dbReference type="PROSITE" id="PS50017">
    <property type="entry name" value="DEATH_DOMAIN"/>
    <property type="match status" value="2"/>
</dbReference>
<feature type="domain" description="Death" evidence="5">
    <location>
        <begin position="487"/>
        <end position="552"/>
    </location>
</feature>
<keyword evidence="3" id="KW-0040">ANK repeat</keyword>
<dbReference type="SMART" id="SM00364">
    <property type="entry name" value="LRR_BAC"/>
    <property type="match status" value="5"/>
</dbReference>
<dbReference type="InterPro" id="IPR036388">
    <property type="entry name" value="WH-like_DNA-bd_sf"/>
</dbReference>
<gene>
    <name evidence="7" type="primary">LOC118405498</name>
</gene>
<dbReference type="InterPro" id="IPR036770">
    <property type="entry name" value="Ankyrin_rpt-contain_sf"/>
</dbReference>
<dbReference type="Gene3D" id="3.80.10.10">
    <property type="entry name" value="Ribonuclease Inhibitor"/>
    <property type="match status" value="3"/>
</dbReference>
<reference evidence="7" key="2">
    <citation type="submission" date="2025-08" db="UniProtKB">
        <authorList>
            <consortium name="RefSeq"/>
        </authorList>
    </citation>
    <scope>IDENTIFICATION</scope>
    <source>
        <strain evidence="7">S238N-H82</strain>
        <tissue evidence="7">Testes</tissue>
    </source>
</reference>
<dbReference type="Pfam" id="PF12796">
    <property type="entry name" value="Ank_2"/>
    <property type="match status" value="1"/>
</dbReference>
<dbReference type="Pfam" id="PF13365">
    <property type="entry name" value="Trypsin_2"/>
    <property type="match status" value="1"/>
</dbReference>
<evidence type="ECO:0000313" key="6">
    <source>
        <dbReference type="Proteomes" id="UP000001554"/>
    </source>
</evidence>
<reference evidence="6" key="1">
    <citation type="journal article" date="2020" name="Nat. Ecol. Evol.">
        <title>Deeply conserved synteny resolves early events in vertebrate evolution.</title>
        <authorList>
            <person name="Simakov O."/>
            <person name="Marletaz F."/>
            <person name="Yue J.X."/>
            <person name="O'Connell B."/>
            <person name="Jenkins J."/>
            <person name="Brandt A."/>
            <person name="Calef R."/>
            <person name="Tung C.H."/>
            <person name="Huang T.K."/>
            <person name="Schmutz J."/>
            <person name="Satoh N."/>
            <person name="Yu J.K."/>
            <person name="Putnam N.H."/>
            <person name="Green R.E."/>
            <person name="Rokhsar D.S."/>
        </authorList>
    </citation>
    <scope>NUCLEOTIDE SEQUENCE [LARGE SCALE GENOMIC DNA]</scope>
    <source>
        <strain evidence="6">S238N-H82</strain>
    </source>
</reference>
<dbReference type="Pfam" id="PF23598">
    <property type="entry name" value="LRR_14"/>
    <property type="match status" value="1"/>
</dbReference>
<name>A0A9J7HJN6_BRAFL</name>
<feature type="compositionally biased region" description="Polar residues" evidence="4">
    <location>
        <begin position="534"/>
        <end position="562"/>
    </location>
</feature>
<dbReference type="Proteomes" id="UP000001554">
    <property type="component" value="Chromosome 18"/>
</dbReference>
<keyword evidence="6" id="KW-1185">Reference proteome</keyword>
<keyword evidence="2" id="KW-0677">Repeat</keyword>
<dbReference type="InterPro" id="IPR011029">
    <property type="entry name" value="DEATH-like_dom_sf"/>
</dbReference>
<accession>A0A9J7HJN6</accession>
<protein>
    <submittedName>
        <fullName evidence="7">Uncharacterized protein LOC118405498</fullName>
    </submittedName>
</protein>
<dbReference type="CDD" id="cd01670">
    <property type="entry name" value="Death"/>
    <property type="match status" value="2"/>
</dbReference>
<dbReference type="GeneID" id="118405498"/>